<keyword evidence="2" id="KW-1185">Reference proteome</keyword>
<evidence type="ECO:0000313" key="1">
    <source>
        <dbReference type="EMBL" id="KAK9754943.1"/>
    </source>
</evidence>
<proteinExistence type="predicted"/>
<sequence>MVLHVLESVQSLYDYTLIGLCHGRYRTPQSTCFCKVDFAKETKEYILQLSVLVPFKRFMTLLDGKVLNALTNLESNQACPICGATARSFSEIINLKSNFLGPKPCSLQYRLSPFHSWIRFFDIEGKVSSEAIIFQDNSGDEDHEEDLENIINATYIRYYS</sequence>
<name>A0AAW1NAH7_POPJA</name>
<accession>A0AAW1NAH7</accession>
<evidence type="ECO:0000313" key="2">
    <source>
        <dbReference type="Proteomes" id="UP001458880"/>
    </source>
</evidence>
<reference evidence="1 2" key="1">
    <citation type="journal article" date="2024" name="BMC Genomics">
        <title>De novo assembly and annotation of Popillia japonica's genome with initial clues to its potential as an invasive pest.</title>
        <authorList>
            <person name="Cucini C."/>
            <person name="Boschi S."/>
            <person name="Funari R."/>
            <person name="Cardaioli E."/>
            <person name="Iannotti N."/>
            <person name="Marturano G."/>
            <person name="Paoli F."/>
            <person name="Bruttini M."/>
            <person name="Carapelli A."/>
            <person name="Frati F."/>
            <person name="Nardi F."/>
        </authorList>
    </citation>
    <scope>NUCLEOTIDE SEQUENCE [LARGE SCALE GENOMIC DNA]</scope>
    <source>
        <strain evidence="1">DMR45628</strain>
    </source>
</reference>
<protein>
    <submittedName>
        <fullName evidence="1">Uncharacterized protein</fullName>
    </submittedName>
</protein>
<gene>
    <name evidence="1" type="ORF">QE152_g906</name>
</gene>
<dbReference type="AlphaFoldDB" id="A0AAW1NAH7"/>
<comment type="caution">
    <text evidence="1">The sequence shown here is derived from an EMBL/GenBank/DDBJ whole genome shotgun (WGS) entry which is preliminary data.</text>
</comment>
<dbReference type="Proteomes" id="UP001458880">
    <property type="component" value="Unassembled WGS sequence"/>
</dbReference>
<dbReference type="EMBL" id="JASPKY010000004">
    <property type="protein sequence ID" value="KAK9754943.1"/>
    <property type="molecule type" value="Genomic_DNA"/>
</dbReference>
<organism evidence="1 2">
    <name type="scientific">Popillia japonica</name>
    <name type="common">Japanese beetle</name>
    <dbReference type="NCBI Taxonomy" id="7064"/>
    <lineage>
        <taxon>Eukaryota</taxon>
        <taxon>Metazoa</taxon>
        <taxon>Ecdysozoa</taxon>
        <taxon>Arthropoda</taxon>
        <taxon>Hexapoda</taxon>
        <taxon>Insecta</taxon>
        <taxon>Pterygota</taxon>
        <taxon>Neoptera</taxon>
        <taxon>Endopterygota</taxon>
        <taxon>Coleoptera</taxon>
        <taxon>Polyphaga</taxon>
        <taxon>Scarabaeiformia</taxon>
        <taxon>Scarabaeidae</taxon>
        <taxon>Rutelinae</taxon>
        <taxon>Popillia</taxon>
    </lineage>
</organism>